<name>A0A6A5BTR6_NAEFO</name>
<gene>
    <name evidence="2" type="ORF">FDP41_002426</name>
</gene>
<evidence type="ECO:0000313" key="2">
    <source>
        <dbReference type="EMBL" id="KAF0978606.1"/>
    </source>
</evidence>
<accession>A0A6A5BTR6</accession>
<dbReference type="EMBL" id="VFQX01000029">
    <property type="protein sequence ID" value="KAF0978606.1"/>
    <property type="molecule type" value="Genomic_DNA"/>
</dbReference>
<evidence type="ECO:0000256" key="1">
    <source>
        <dbReference type="SAM" id="MobiDB-lite"/>
    </source>
</evidence>
<comment type="caution">
    <text evidence="2">The sequence shown here is derived from an EMBL/GenBank/DDBJ whole genome shotgun (WGS) entry which is preliminary data.</text>
</comment>
<protein>
    <submittedName>
        <fullName evidence="2">Uncharacterized protein</fullName>
    </submittedName>
</protein>
<dbReference type="OrthoDB" id="10260121at2759"/>
<reference evidence="2 3" key="1">
    <citation type="journal article" date="2019" name="Sci. Rep.">
        <title>Nanopore sequencing improves the draft genome of the human pathogenic amoeba Naegleria fowleri.</title>
        <authorList>
            <person name="Liechti N."/>
            <person name="Schurch N."/>
            <person name="Bruggmann R."/>
            <person name="Wittwer M."/>
        </authorList>
    </citation>
    <scope>NUCLEOTIDE SEQUENCE [LARGE SCALE GENOMIC DNA]</scope>
    <source>
        <strain evidence="2 3">ATCC 30894</strain>
    </source>
</reference>
<dbReference type="GeneID" id="68109644"/>
<proteinExistence type="predicted"/>
<dbReference type="AlphaFoldDB" id="A0A6A5BTR6"/>
<feature type="region of interest" description="Disordered" evidence="1">
    <location>
        <begin position="275"/>
        <end position="305"/>
    </location>
</feature>
<dbReference type="OMA" id="DIPEYMA"/>
<dbReference type="VEuPathDB" id="AmoebaDB:FDP41_002426"/>
<dbReference type="RefSeq" id="XP_044563319.1">
    <property type="nucleotide sequence ID" value="XM_044705619.1"/>
</dbReference>
<sequence>MGSTVSVDSSVFANIEAMLRDLRAHLGRESEETPNSYFQHNIKGWIYEERISDEQSSLRVSALDFTKDFTSFSANHSYVLIHTFRNQSRNDNVQKSENRRIKLSSHSLLQLVASASNISLEGLEAKLSTGDLQEYFFSKSSNFGFRKSIPRDEETYGFSVYVWHGKAVKSYVKFKAISDGYDLERELLRHERRIERIFHSGNPVSICDFYHNDLPTKQSGLKLSNASVSSLAICLTLFQHCHLFRNLFHSELFSIQDDTKLKQEYTFSSLLQLPPSDTNLKGKPSDDMDAEYVCSPANSPRGEDS</sequence>
<dbReference type="VEuPathDB" id="AmoebaDB:NfTy_041750"/>
<organism evidence="2 3">
    <name type="scientific">Naegleria fowleri</name>
    <name type="common">Brain eating amoeba</name>
    <dbReference type="NCBI Taxonomy" id="5763"/>
    <lineage>
        <taxon>Eukaryota</taxon>
        <taxon>Discoba</taxon>
        <taxon>Heterolobosea</taxon>
        <taxon>Tetramitia</taxon>
        <taxon>Eutetramitia</taxon>
        <taxon>Vahlkampfiidae</taxon>
        <taxon>Naegleria</taxon>
    </lineage>
</organism>
<dbReference type="Proteomes" id="UP000444721">
    <property type="component" value="Unassembled WGS sequence"/>
</dbReference>
<keyword evidence="3" id="KW-1185">Reference proteome</keyword>
<evidence type="ECO:0000313" key="3">
    <source>
        <dbReference type="Proteomes" id="UP000444721"/>
    </source>
</evidence>
<dbReference type="VEuPathDB" id="AmoebaDB:NF0006780"/>